<dbReference type="Proteomes" id="UP000005953">
    <property type="component" value="Unassembled WGS sequence"/>
</dbReference>
<dbReference type="Gene3D" id="3.30.70.1060">
    <property type="entry name" value="Dimeric alpha+beta barrel"/>
    <property type="match status" value="1"/>
</dbReference>
<protein>
    <recommendedName>
        <fullName evidence="3">YCII-related domain-containing protein</fullName>
    </recommendedName>
</protein>
<evidence type="ECO:0000313" key="4">
    <source>
        <dbReference type="EMBL" id="EAR10689.1"/>
    </source>
</evidence>
<dbReference type="RefSeq" id="WP_008041988.1">
    <property type="nucleotide sequence ID" value="NZ_CH724149.1"/>
</dbReference>
<dbReference type="Pfam" id="PF03795">
    <property type="entry name" value="YCII"/>
    <property type="match status" value="1"/>
</dbReference>
<dbReference type="HOGENOM" id="CLU_130902_4_2_6"/>
<keyword evidence="5" id="KW-1185">Reference proteome</keyword>
<dbReference type="InterPro" id="IPR011008">
    <property type="entry name" value="Dimeric_a/b-barrel"/>
</dbReference>
<reference evidence="4 5" key="1">
    <citation type="submission" date="2006-02" db="EMBL/GenBank/DDBJ databases">
        <authorList>
            <person name="Pinhassi J."/>
            <person name="Pedros-Alio C."/>
            <person name="Ferriera S."/>
            <person name="Johnson J."/>
            <person name="Kravitz S."/>
            <person name="Halpern A."/>
            <person name="Remington K."/>
            <person name="Beeson K."/>
            <person name="Tran B."/>
            <person name="Rogers Y.-H."/>
            <person name="Friedman R."/>
            <person name="Venter J.C."/>
        </authorList>
    </citation>
    <scope>NUCLEOTIDE SEQUENCE [LARGE SCALE GENOMIC DNA]</scope>
    <source>
        <strain evidence="4 5">MED297</strain>
    </source>
</reference>
<accession>A4BB76</accession>
<comment type="similarity">
    <text evidence="1">Belongs to the YciI family.</text>
</comment>
<evidence type="ECO:0000259" key="3">
    <source>
        <dbReference type="Pfam" id="PF03795"/>
    </source>
</evidence>
<dbReference type="STRING" id="314283.MED297_11755"/>
<dbReference type="InterPro" id="IPR005545">
    <property type="entry name" value="YCII"/>
</dbReference>
<evidence type="ECO:0000256" key="1">
    <source>
        <dbReference type="ARBA" id="ARBA00007689"/>
    </source>
</evidence>
<dbReference type="SUPFAM" id="SSF54909">
    <property type="entry name" value="Dimeric alpha+beta barrel"/>
    <property type="match status" value="1"/>
</dbReference>
<sequence length="104" mass="11149">MKRFMITYFGGDTPTSKEAGAAHFQEYQQWLGGLGDAVVSAMNPLKDGHTVTPDGQASAGSQSRMSGYTVLQAESMDEVLAMVQRCPFLSINGTLEVAELVEMG</sequence>
<dbReference type="EMBL" id="AAOE01000003">
    <property type="protein sequence ID" value="EAR10689.1"/>
    <property type="molecule type" value="Genomic_DNA"/>
</dbReference>
<organism evidence="4 5">
    <name type="scientific">Reinekea blandensis MED297</name>
    <dbReference type="NCBI Taxonomy" id="314283"/>
    <lineage>
        <taxon>Bacteria</taxon>
        <taxon>Pseudomonadati</taxon>
        <taxon>Pseudomonadota</taxon>
        <taxon>Gammaproteobacteria</taxon>
        <taxon>Oceanospirillales</taxon>
        <taxon>Saccharospirillaceae</taxon>
        <taxon>Reinekea</taxon>
    </lineage>
</organism>
<proteinExistence type="inferred from homology"/>
<name>A4BB76_9GAMM</name>
<feature type="compositionally biased region" description="Polar residues" evidence="2">
    <location>
        <begin position="53"/>
        <end position="64"/>
    </location>
</feature>
<comment type="caution">
    <text evidence="4">The sequence shown here is derived from an EMBL/GenBank/DDBJ whole genome shotgun (WGS) entry which is preliminary data.</text>
</comment>
<dbReference type="AlphaFoldDB" id="A4BB76"/>
<evidence type="ECO:0000256" key="2">
    <source>
        <dbReference type="SAM" id="MobiDB-lite"/>
    </source>
</evidence>
<evidence type="ECO:0000313" key="5">
    <source>
        <dbReference type="Proteomes" id="UP000005953"/>
    </source>
</evidence>
<gene>
    <name evidence="4" type="ORF">MED297_11755</name>
</gene>
<feature type="domain" description="YCII-related" evidence="3">
    <location>
        <begin position="12"/>
        <end position="103"/>
    </location>
</feature>
<feature type="region of interest" description="Disordered" evidence="2">
    <location>
        <begin position="45"/>
        <end position="64"/>
    </location>
</feature>
<dbReference type="OrthoDB" id="5117987at2"/>